<keyword evidence="3 5" id="KW-0560">Oxidoreductase</keyword>
<evidence type="ECO:0000256" key="1">
    <source>
        <dbReference type="ARBA" id="ARBA00022723"/>
    </source>
</evidence>
<dbReference type="EC" id="1.13.11.12" evidence="5"/>
<dbReference type="PANTHER" id="PTHR11771">
    <property type="entry name" value="LIPOXYGENASE"/>
    <property type="match status" value="1"/>
</dbReference>
<dbReference type="SUPFAM" id="SSF55961">
    <property type="entry name" value="Bet v1-like"/>
    <property type="match status" value="1"/>
</dbReference>
<dbReference type="Gene3D" id="1.20.245.10">
    <property type="entry name" value="Lipoxygenase-1, Domain 5"/>
    <property type="match status" value="1"/>
</dbReference>
<dbReference type="Pfam" id="PF00305">
    <property type="entry name" value="Lipoxygenase"/>
    <property type="match status" value="1"/>
</dbReference>
<organism evidence="5">
    <name type="scientific">Pyropia haitanensis</name>
    <name type="common">Red seaweed</name>
    <name type="synonym">Porphyra haitanensis</name>
    <dbReference type="NCBI Taxonomy" id="1262161"/>
    <lineage>
        <taxon>Eukaryota</taxon>
        <taxon>Rhodophyta</taxon>
        <taxon>Bangiophyceae</taxon>
        <taxon>Bangiales</taxon>
        <taxon>Bangiaceae</taxon>
        <taxon>Pyropia</taxon>
    </lineage>
</organism>
<dbReference type="GO" id="GO:0046872">
    <property type="term" value="F:metal ion binding"/>
    <property type="evidence" value="ECO:0007669"/>
    <property type="project" value="UniProtKB-KW"/>
</dbReference>
<dbReference type="Gene3D" id="3.10.450.60">
    <property type="match status" value="1"/>
</dbReference>
<dbReference type="Gene3D" id="3.30.530.20">
    <property type="match status" value="1"/>
</dbReference>
<evidence type="ECO:0000256" key="3">
    <source>
        <dbReference type="ARBA" id="ARBA00023002"/>
    </source>
</evidence>
<keyword evidence="2" id="KW-0223">Dioxygenase</keyword>
<dbReference type="PROSITE" id="PS51393">
    <property type="entry name" value="LIPOXYGENASE_3"/>
    <property type="match status" value="1"/>
</dbReference>
<dbReference type="InterPro" id="IPR023393">
    <property type="entry name" value="START-like_dom_sf"/>
</dbReference>
<accession>R9UEL2</accession>
<dbReference type="GO" id="GO:0016165">
    <property type="term" value="F:linoleate 13S-lipoxygenase activity"/>
    <property type="evidence" value="ECO:0007669"/>
    <property type="project" value="UniProtKB-EC"/>
</dbReference>
<dbReference type="InterPro" id="IPR000907">
    <property type="entry name" value="LipOase"/>
</dbReference>
<dbReference type="GO" id="GO:0034440">
    <property type="term" value="P:lipid oxidation"/>
    <property type="evidence" value="ECO:0007669"/>
    <property type="project" value="InterPro"/>
</dbReference>
<dbReference type="InterPro" id="IPR013819">
    <property type="entry name" value="LipOase_C"/>
</dbReference>
<dbReference type="Pfam" id="PF10604">
    <property type="entry name" value="Polyketide_cyc2"/>
    <property type="match status" value="1"/>
</dbReference>
<dbReference type="InterPro" id="IPR036226">
    <property type="entry name" value="LipOase_C_sf"/>
</dbReference>
<dbReference type="InterPro" id="IPR019587">
    <property type="entry name" value="Polyketide_cyclase/dehydratase"/>
</dbReference>
<feature type="domain" description="Lipoxygenase" evidence="4">
    <location>
        <begin position="410"/>
        <end position="899"/>
    </location>
</feature>
<evidence type="ECO:0000256" key="2">
    <source>
        <dbReference type="ARBA" id="ARBA00022964"/>
    </source>
</evidence>
<dbReference type="SUPFAM" id="SSF48484">
    <property type="entry name" value="Lipoxigenase"/>
    <property type="match status" value="1"/>
</dbReference>
<dbReference type="CDD" id="cd07821">
    <property type="entry name" value="PYR_PYL_RCAR_like"/>
    <property type="match status" value="1"/>
</dbReference>
<gene>
    <name evidence="5" type="primary">lox2</name>
</gene>
<evidence type="ECO:0000313" key="5">
    <source>
        <dbReference type="EMBL" id="AGN54275.1"/>
    </source>
</evidence>
<sequence length="899" mass="95680">MAHTGTLGGSGCGQPLVAALKAHRTVVDGTIDAPVEAVWAKLRDFGGWPAWWPAMGATAVTPPGPPAVGQERAFTANGRSYVEALTWLDEGAHLLEYRLVSADPPLLDAGARTTFEAVPAGARSTRLTVECAFQPAYNVDAGVIRGGQTAAYESIMEGLQHALVEGPPLRPLRLTVTKNELRREVTAGHLLLTMGGVVLHRLRLTGAGTPVSADAVTVQLSRADAELRLELLDAKDTPVAAGSVAVGALTTPPVTHGVVLSNPHGDPVGTYTVSVVNAPPSSTVEAATALLFSLGKSLAEQLLQTVFFMGHDDGRWAYGEYTAADGTALTMPKYCAVLPPSQAIRPERLGQLFARNAEFLYAQAELLKLLVDTNPPGLEELPQAVRDKLAKEAALQKKIKERVTHEPSPFRLTFGGDHPAPERVIETWRDDEEQAAQMIRGINPMKLRRVTDAAAELPPAFHGLRDDAGRDVAALAAANALFYADYAELMVGELDEETGAYHHQAESAVLDSTVGGVKYWYAPRLVVYKTLAGKLSFLGFTLTRRGDAPGDDEMYTAAGTPPVRYTLAKIHLTCADNQVHQFVSHLGMTHLLAEPFIVAAHNVLPPSHIVSALLAVHFQDTIGINFLARQTLVSTVAPLTDATFSVGTGHALSIFAAAYDGWDFLGDNFVGALAKRGFTADAAADGLHDFYYREDGFRVWNALTRYVSTVLHGHYGAGTAADDAVAADPVLAAWCAEMRDPAAAGVASFPAAFTTVGALVEAVVSIIFLCSAQHAAVNFPQRDYVAYVPNRPDSVRLPMPPRPAAGADNDEAVVGATLPDVAVSVFQTLFAHLLTTPSDAPVSSYAALKEDHPAAWGAFTADLAQLQRDIEARNAALVAANEAPYPYLAPENMPLSIDI</sequence>
<dbReference type="AlphaFoldDB" id="R9UEL2"/>
<evidence type="ECO:0000259" key="4">
    <source>
        <dbReference type="PROSITE" id="PS51393"/>
    </source>
</evidence>
<protein>
    <submittedName>
        <fullName evidence="5">Lipoxygenase 2</fullName>
        <ecNumber evidence="5">1.13.11.12</ecNumber>
    </submittedName>
</protein>
<reference evidence="5" key="1">
    <citation type="submission" date="2013-04" db="EMBL/GenBank/DDBJ databases">
        <title>Isolation and characterization of lipoxygenase 2 from red alga Pyropia haitanensis.</title>
        <authorList>
            <person name="Qian F.J."/>
            <person name="Chen H.M."/>
            <person name="Yan X.J."/>
        </authorList>
    </citation>
    <scope>NUCLEOTIDE SEQUENCE</scope>
    <source>
        <strain evidence="5">HML</strain>
    </source>
</reference>
<dbReference type="EMBL" id="KC896829">
    <property type="protein sequence ID" value="AGN54275.1"/>
    <property type="molecule type" value="mRNA"/>
</dbReference>
<keyword evidence="1" id="KW-0479">Metal-binding</keyword>
<name>R9UEL2_PYRHA</name>
<proteinExistence type="evidence at transcript level"/>